<dbReference type="InterPro" id="IPR002798">
    <property type="entry name" value="SpoIIM-like"/>
</dbReference>
<dbReference type="PANTHER" id="PTHR35337:SF1">
    <property type="entry name" value="SLR1478 PROTEIN"/>
    <property type="match status" value="1"/>
</dbReference>
<dbReference type="RefSeq" id="WP_200705385.1">
    <property type="nucleotide sequence ID" value="NZ_JAQOSK010000015.1"/>
</dbReference>
<feature type="transmembrane region" description="Helical" evidence="1">
    <location>
        <begin position="168"/>
        <end position="189"/>
    </location>
</feature>
<dbReference type="Pfam" id="PF01944">
    <property type="entry name" value="SpoIIM"/>
    <property type="match status" value="1"/>
</dbReference>
<evidence type="ECO:0000313" key="3">
    <source>
        <dbReference type="Proteomes" id="UP001221328"/>
    </source>
</evidence>
<feature type="transmembrane region" description="Helical" evidence="1">
    <location>
        <begin position="221"/>
        <end position="239"/>
    </location>
</feature>
<name>A0ABT5G3Q7_9ACTN</name>
<sequence>MDLDVFVTTHRAEWDRLDALLGRQRRLTGAEADELVSLYQRTATHLSLIQSSAPDPQLTGRLSQLVARARSAVTGTRRASWRDVTRFLTHGFPSAVYRSRRWWVPTALLSILVSVLLGWWIGTHPDVQATIAAPNELRELTRPGGQYETYYSSHPAASFAAQVWTNNAWAAALCLILGVFLGLPVLWLLFQNMLNLGVGFGLMSSVGRLDTFLGLVLPHGLLELTAVFVAAGTGLRLGWTVVDPGPRSRRTALAEEGRAAIGMAIGLALVLFVSGAIEGFVTPSGLPTWARIGIGVVAELTFLAYVFVLGGRAARAGETGDVEAAERSATVPTAA</sequence>
<proteinExistence type="predicted"/>
<feature type="transmembrane region" description="Helical" evidence="1">
    <location>
        <begin position="259"/>
        <end position="277"/>
    </location>
</feature>
<gene>
    <name evidence="2" type="ORF">PO587_32990</name>
</gene>
<keyword evidence="1" id="KW-0472">Membrane</keyword>
<dbReference type="PANTHER" id="PTHR35337">
    <property type="entry name" value="SLR1478 PROTEIN"/>
    <property type="match status" value="1"/>
</dbReference>
<evidence type="ECO:0000256" key="1">
    <source>
        <dbReference type="SAM" id="Phobius"/>
    </source>
</evidence>
<feature type="transmembrane region" description="Helical" evidence="1">
    <location>
        <begin position="102"/>
        <end position="121"/>
    </location>
</feature>
<reference evidence="2 3" key="1">
    <citation type="journal article" date="2015" name="Int. J. Syst. Evol. Microbiol.">
        <title>Streptomyces gilvifuscus sp. nov., an actinomycete that produces antibacterial compounds isolated from soil.</title>
        <authorList>
            <person name="Nguyen T.M."/>
            <person name="Kim J."/>
        </authorList>
    </citation>
    <scope>NUCLEOTIDE SEQUENCE [LARGE SCALE GENOMIC DNA]</scope>
    <source>
        <strain evidence="2 3">T113</strain>
    </source>
</reference>
<feature type="transmembrane region" description="Helical" evidence="1">
    <location>
        <begin position="289"/>
        <end position="308"/>
    </location>
</feature>
<keyword evidence="1" id="KW-1133">Transmembrane helix</keyword>
<keyword evidence="1" id="KW-0812">Transmembrane</keyword>
<dbReference type="EMBL" id="JAQOSK010000015">
    <property type="protein sequence ID" value="MDC2959261.1"/>
    <property type="molecule type" value="Genomic_DNA"/>
</dbReference>
<protein>
    <submittedName>
        <fullName evidence="2">Stage II sporulation protein M</fullName>
    </submittedName>
</protein>
<dbReference type="Proteomes" id="UP001221328">
    <property type="component" value="Unassembled WGS sequence"/>
</dbReference>
<keyword evidence="3" id="KW-1185">Reference proteome</keyword>
<accession>A0ABT5G3Q7</accession>
<evidence type="ECO:0000313" key="2">
    <source>
        <dbReference type="EMBL" id="MDC2959261.1"/>
    </source>
</evidence>
<organism evidence="2 3">
    <name type="scientific">Streptomyces gilvifuscus</name>
    <dbReference type="NCBI Taxonomy" id="1550617"/>
    <lineage>
        <taxon>Bacteria</taxon>
        <taxon>Bacillati</taxon>
        <taxon>Actinomycetota</taxon>
        <taxon>Actinomycetes</taxon>
        <taxon>Kitasatosporales</taxon>
        <taxon>Streptomycetaceae</taxon>
        <taxon>Streptomyces</taxon>
    </lineage>
</organism>
<comment type="caution">
    <text evidence="2">The sequence shown here is derived from an EMBL/GenBank/DDBJ whole genome shotgun (WGS) entry which is preliminary data.</text>
</comment>